<dbReference type="RefSeq" id="WP_112784452.1">
    <property type="nucleotide sequence ID" value="NZ_CP030041.1"/>
</dbReference>
<dbReference type="Proteomes" id="UP000248688">
    <property type="component" value="Chromosome"/>
</dbReference>
<dbReference type="PANTHER" id="PTHR39087:SF2">
    <property type="entry name" value="UPF0104 MEMBRANE PROTEIN MJ1595"/>
    <property type="match status" value="1"/>
</dbReference>
<evidence type="ECO:0000256" key="4">
    <source>
        <dbReference type="ARBA" id="ARBA00022989"/>
    </source>
</evidence>
<feature type="transmembrane region" description="Helical" evidence="6">
    <location>
        <begin position="221"/>
        <end position="241"/>
    </location>
</feature>
<keyword evidence="4 6" id="KW-1133">Transmembrane helix</keyword>
<name>A0A2Z4IJI8_9BACT</name>
<keyword evidence="3 6" id="KW-0812">Transmembrane</keyword>
<dbReference type="EMBL" id="CP030041">
    <property type="protein sequence ID" value="AWW31075.1"/>
    <property type="molecule type" value="Genomic_DNA"/>
</dbReference>
<evidence type="ECO:0000256" key="5">
    <source>
        <dbReference type="ARBA" id="ARBA00023136"/>
    </source>
</evidence>
<evidence type="ECO:0000256" key="2">
    <source>
        <dbReference type="ARBA" id="ARBA00022475"/>
    </source>
</evidence>
<dbReference type="Pfam" id="PF03706">
    <property type="entry name" value="LPG_synthase_TM"/>
    <property type="match status" value="1"/>
</dbReference>
<evidence type="ECO:0000256" key="1">
    <source>
        <dbReference type="ARBA" id="ARBA00004651"/>
    </source>
</evidence>
<feature type="transmembrane region" description="Helical" evidence="6">
    <location>
        <begin position="7"/>
        <end position="26"/>
    </location>
</feature>
<proteinExistence type="predicted"/>
<keyword evidence="8" id="KW-1185">Reference proteome</keyword>
<dbReference type="AlphaFoldDB" id="A0A2Z4IJI8"/>
<feature type="transmembrane region" description="Helical" evidence="6">
    <location>
        <begin position="274"/>
        <end position="291"/>
    </location>
</feature>
<keyword evidence="5 6" id="KW-0472">Membrane</keyword>
<dbReference type="OrthoDB" id="9812094at2"/>
<keyword evidence="2" id="KW-1003">Cell membrane</keyword>
<evidence type="ECO:0000256" key="3">
    <source>
        <dbReference type="ARBA" id="ARBA00022692"/>
    </source>
</evidence>
<feature type="transmembrane region" description="Helical" evidence="6">
    <location>
        <begin position="38"/>
        <end position="59"/>
    </location>
</feature>
<dbReference type="GO" id="GO:0005886">
    <property type="term" value="C:plasma membrane"/>
    <property type="evidence" value="ECO:0007669"/>
    <property type="project" value="UniProtKB-SubCell"/>
</dbReference>
<gene>
    <name evidence="7" type="ORF">DN752_13600</name>
</gene>
<dbReference type="NCBIfam" id="TIGR00374">
    <property type="entry name" value="flippase-like domain"/>
    <property type="match status" value="1"/>
</dbReference>
<dbReference type="InterPro" id="IPR022791">
    <property type="entry name" value="L-PG_synthase/AglD"/>
</dbReference>
<evidence type="ECO:0000256" key="6">
    <source>
        <dbReference type="SAM" id="Phobius"/>
    </source>
</evidence>
<accession>A0A2Z4IJI8</accession>
<dbReference type="KEGG" id="est:DN752_13600"/>
<evidence type="ECO:0000313" key="7">
    <source>
        <dbReference type="EMBL" id="AWW31075.1"/>
    </source>
</evidence>
<comment type="subcellular location">
    <subcellularLocation>
        <location evidence="1">Cell membrane</location>
        <topology evidence="1">Multi-pass membrane protein</topology>
    </subcellularLocation>
</comment>
<reference evidence="7 8" key="1">
    <citation type="submission" date="2018-06" db="EMBL/GenBank/DDBJ databases">
        <title>Echinicola strongylocentroti sp. nov., isolated from a sea urchin Strongylocentrotus intermedius.</title>
        <authorList>
            <person name="Bae S.S."/>
        </authorList>
    </citation>
    <scope>NUCLEOTIDE SEQUENCE [LARGE SCALE GENOMIC DNA]</scope>
    <source>
        <strain evidence="7 8">MEBiC08714</strain>
    </source>
</reference>
<protein>
    <submittedName>
        <fullName evidence="7">TIGR00374 family protein</fullName>
    </submittedName>
</protein>
<dbReference type="PANTHER" id="PTHR39087">
    <property type="entry name" value="UPF0104 MEMBRANE PROTEIN MJ1595"/>
    <property type="match status" value="1"/>
</dbReference>
<evidence type="ECO:0000313" key="8">
    <source>
        <dbReference type="Proteomes" id="UP000248688"/>
    </source>
</evidence>
<sequence length="338" mass="37977">MKLTIKQWIQVVVSLAVAIWIFWFLYKDVKMESLLEALQQASFFWIGMSIGISIIGFGVRAWRWKLLIDADLEKQLPTLRAFYGLMIGYLVNMLVPRAGEVARCGVLKKTEKLQLSKLLGTVILERSVDLLFMLLVIFLAFVLEREIFVGLAQELVSMEAIKLAFQEYLPLLISAVVLVVIVVYWVVNRYRDHGLVQKFHHFMRELVGGLKSVQRMKNRKGFWLASVGIWIIYFLMMYFIAKAIPSTANLSPSSVLMVMVMGSIGMIAPVQGGIGTFHALVAFILMTYGLTEEQGKIFAVIVHSSQVLIVLVAGVISLLAVAKISVITKPQAGHLRNN</sequence>
<feature type="transmembrane region" description="Helical" evidence="6">
    <location>
        <begin position="168"/>
        <end position="187"/>
    </location>
</feature>
<feature type="transmembrane region" description="Helical" evidence="6">
    <location>
        <begin position="118"/>
        <end position="143"/>
    </location>
</feature>
<feature type="transmembrane region" description="Helical" evidence="6">
    <location>
        <begin position="297"/>
        <end position="321"/>
    </location>
</feature>
<organism evidence="7 8">
    <name type="scientific">Echinicola strongylocentroti</name>
    <dbReference type="NCBI Taxonomy" id="1795355"/>
    <lineage>
        <taxon>Bacteria</taxon>
        <taxon>Pseudomonadati</taxon>
        <taxon>Bacteroidota</taxon>
        <taxon>Cytophagia</taxon>
        <taxon>Cytophagales</taxon>
        <taxon>Cyclobacteriaceae</taxon>
        <taxon>Echinicola</taxon>
    </lineage>
</organism>